<name>A0A811N5F5_9POAL</name>
<protein>
    <recommendedName>
        <fullName evidence="2">VQ domain-containing protein</fullName>
    </recommendedName>
</protein>
<gene>
    <name evidence="3" type="ORF">NCGR_LOCUS14515</name>
</gene>
<reference evidence="3" key="1">
    <citation type="submission" date="2020-10" db="EMBL/GenBank/DDBJ databases">
        <authorList>
            <person name="Han B."/>
            <person name="Lu T."/>
            <person name="Zhao Q."/>
            <person name="Huang X."/>
            <person name="Zhao Y."/>
        </authorList>
    </citation>
    <scope>NUCLEOTIDE SEQUENCE</scope>
</reference>
<evidence type="ECO:0000313" key="3">
    <source>
        <dbReference type="EMBL" id="CAD6221117.1"/>
    </source>
</evidence>
<dbReference type="InterPro" id="IPR008889">
    <property type="entry name" value="VQ"/>
</dbReference>
<feature type="region of interest" description="Disordered" evidence="1">
    <location>
        <begin position="121"/>
        <end position="176"/>
    </location>
</feature>
<dbReference type="Pfam" id="PF05678">
    <property type="entry name" value="VQ"/>
    <property type="match status" value="1"/>
</dbReference>
<dbReference type="OrthoDB" id="1518325at2759"/>
<dbReference type="GO" id="GO:0005634">
    <property type="term" value="C:nucleus"/>
    <property type="evidence" value="ECO:0007669"/>
    <property type="project" value="TreeGrafter"/>
</dbReference>
<sequence length="200" mass="20703">MMMQRNTTISSSAKAKRGVVSSLQGPRPLPLSLLDTASSSSPPRPAKRPRVVNGGGDDDNDVRAPPAAAAARGPVILYEHTPKVIHARPDEFKALVQRLTGRQPTGTAGGGGHQGQEAVLRPAAQTAAAPSSWQQAGGGDPLVITLGQQQQVPLPPPLPLDEHHHTPPGLPSPGGAGFLLSPSSFLFSPATMQAIQELIS</sequence>
<evidence type="ECO:0000313" key="4">
    <source>
        <dbReference type="Proteomes" id="UP000604825"/>
    </source>
</evidence>
<dbReference type="EMBL" id="CAJGYO010000003">
    <property type="protein sequence ID" value="CAD6221117.1"/>
    <property type="molecule type" value="Genomic_DNA"/>
</dbReference>
<dbReference type="PANTHER" id="PTHR33143">
    <property type="entry name" value="F16F4.1 PROTEIN-RELATED"/>
    <property type="match status" value="1"/>
</dbReference>
<proteinExistence type="predicted"/>
<feature type="domain" description="VQ" evidence="2">
    <location>
        <begin position="80"/>
        <end position="105"/>
    </location>
</feature>
<organism evidence="3 4">
    <name type="scientific">Miscanthus lutarioriparius</name>
    <dbReference type="NCBI Taxonomy" id="422564"/>
    <lineage>
        <taxon>Eukaryota</taxon>
        <taxon>Viridiplantae</taxon>
        <taxon>Streptophyta</taxon>
        <taxon>Embryophyta</taxon>
        <taxon>Tracheophyta</taxon>
        <taxon>Spermatophyta</taxon>
        <taxon>Magnoliopsida</taxon>
        <taxon>Liliopsida</taxon>
        <taxon>Poales</taxon>
        <taxon>Poaceae</taxon>
        <taxon>PACMAD clade</taxon>
        <taxon>Panicoideae</taxon>
        <taxon>Andropogonodae</taxon>
        <taxon>Andropogoneae</taxon>
        <taxon>Saccharinae</taxon>
        <taxon>Miscanthus</taxon>
    </lineage>
</organism>
<feature type="compositionally biased region" description="Polar residues" evidence="1">
    <location>
        <begin position="1"/>
        <end position="13"/>
    </location>
</feature>
<dbReference type="InterPro" id="IPR039607">
    <property type="entry name" value="VQ_8/17/18/20/21/25"/>
</dbReference>
<evidence type="ECO:0000256" key="1">
    <source>
        <dbReference type="SAM" id="MobiDB-lite"/>
    </source>
</evidence>
<evidence type="ECO:0000259" key="2">
    <source>
        <dbReference type="Pfam" id="PF05678"/>
    </source>
</evidence>
<feature type="region of interest" description="Disordered" evidence="1">
    <location>
        <begin position="1"/>
        <end position="68"/>
    </location>
</feature>
<accession>A0A811N5F5</accession>
<dbReference type="PANTHER" id="PTHR33143:SF53">
    <property type="entry name" value="OS07G0161900 PROTEIN"/>
    <property type="match status" value="1"/>
</dbReference>
<dbReference type="Proteomes" id="UP000604825">
    <property type="component" value="Unassembled WGS sequence"/>
</dbReference>
<keyword evidence="4" id="KW-1185">Reference proteome</keyword>
<comment type="caution">
    <text evidence="3">The sequence shown here is derived from an EMBL/GenBank/DDBJ whole genome shotgun (WGS) entry which is preliminary data.</text>
</comment>
<dbReference type="AlphaFoldDB" id="A0A811N5F5"/>